<dbReference type="VEuPathDB" id="VectorBase:AGAP008306"/>
<dbReference type="EMBL" id="AAAB01008964">
    <property type="status" value="NOT_ANNOTATED_CDS"/>
    <property type="molecule type" value="Genomic_DNA"/>
</dbReference>
<reference evidence="1 2" key="1">
    <citation type="journal article" date="2002" name="Science">
        <title>The genome sequence of the malaria mosquito Anopheles gambiae.</title>
        <authorList>
            <person name="Holt R.A."/>
            <person name="Subramanian G.M."/>
            <person name="Halpern A."/>
            <person name="Sutton G.G."/>
            <person name="Charlab R."/>
            <person name="Nusskern D.R."/>
            <person name="Wincker P."/>
            <person name="Clark A.G."/>
            <person name="Ribeiro J.M."/>
            <person name="Wides R."/>
            <person name="Salzberg S.L."/>
            <person name="Loftus B."/>
            <person name="Yandell M."/>
            <person name="Majoros W.H."/>
            <person name="Rusch D.B."/>
            <person name="Lai Z."/>
            <person name="Kraft C.L."/>
            <person name="Abril J.F."/>
            <person name="Anthouard V."/>
            <person name="Arensburger P."/>
            <person name="Atkinson P.W."/>
            <person name="Baden H."/>
            <person name="de Berardinis V."/>
            <person name="Baldwin D."/>
            <person name="Benes V."/>
            <person name="Biedler J."/>
            <person name="Blass C."/>
            <person name="Bolanos R."/>
            <person name="Boscus D."/>
            <person name="Barnstead M."/>
            <person name="Cai S."/>
            <person name="Center A."/>
            <person name="Chaturverdi K."/>
            <person name="Christophides G.K."/>
            <person name="Chrystal M.A."/>
            <person name="Clamp M."/>
            <person name="Cravchik A."/>
            <person name="Curwen V."/>
            <person name="Dana A."/>
            <person name="Delcher A."/>
            <person name="Dew I."/>
            <person name="Evans C.A."/>
            <person name="Flanigan M."/>
            <person name="Grundschober-Freimoser A."/>
            <person name="Friedli L."/>
            <person name="Gu Z."/>
            <person name="Guan P."/>
            <person name="Guigo R."/>
            <person name="Hillenmeyer M.E."/>
            <person name="Hladun S.L."/>
            <person name="Hogan J.R."/>
            <person name="Hong Y.S."/>
            <person name="Hoover J."/>
            <person name="Jaillon O."/>
            <person name="Ke Z."/>
            <person name="Kodira C."/>
            <person name="Kokoza E."/>
            <person name="Koutsos A."/>
            <person name="Letunic I."/>
            <person name="Levitsky A."/>
            <person name="Liang Y."/>
            <person name="Lin J.J."/>
            <person name="Lobo N.F."/>
            <person name="Lopez J.R."/>
            <person name="Malek J.A."/>
            <person name="McIntosh T.C."/>
            <person name="Meister S."/>
            <person name="Miller J."/>
            <person name="Mobarry C."/>
            <person name="Mongin E."/>
            <person name="Murphy S.D."/>
            <person name="O'Brochta D.A."/>
            <person name="Pfannkoch C."/>
            <person name="Qi R."/>
            <person name="Regier M.A."/>
            <person name="Remington K."/>
            <person name="Shao H."/>
            <person name="Sharakhova M.V."/>
            <person name="Sitter C.D."/>
            <person name="Shetty J."/>
            <person name="Smith T.J."/>
            <person name="Strong R."/>
            <person name="Sun J."/>
            <person name="Thomasova D."/>
            <person name="Ton L.Q."/>
            <person name="Topalis P."/>
            <person name="Tu Z."/>
            <person name="Unger M.F."/>
            <person name="Walenz B."/>
            <person name="Wang A."/>
            <person name="Wang J."/>
            <person name="Wang M."/>
            <person name="Wang X."/>
            <person name="Woodford K.J."/>
            <person name="Wortman J.R."/>
            <person name="Wu M."/>
            <person name="Yao A."/>
            <person name="Zdobnov E.M."/>
            <person name="Zhang H."/>
            <person name="Zhao Q."/>
            <person name="Zhao S."/>
            <person name="Zhu S.C."/>
            <person name="Zhimulev I."/>
            <person name="Coluzzi M."/>
            <person name="della Torre A."/>
            <person name="Roth C.W."/>
            <person name="Louis C."/>
            <person name="Kalush F."/>
            <person name="Mural R.J."/>
            <person name="Myers E.W."/>
            <person name="Adams M.D."/>
            <person name="Smith H.O."/>
            <person name="Broder S."/>
            <person name="Gardner M.J."/>
            <person name="Fraser C.M."/>
            <person name="Birney E."/>
            <person name="Bork P."/>
            <person name="Brey P.T."/>
            <person name="Venter J.C."/>
            <person name="Weissenbach J."/>
            <person name="Kafatos F.C."/>
            <person name="Collins F.H."/>
            <person name="Hoffman S.L."/>
        </authorList>
    </citation>
    <scope>NUCLEOTIDE SEQUENCE [LARGE SCALE GENOMIC DNA]</scope>
    <source>
        <strain evidence="1 2">PEST</strain>
    </source>
</reference>
<name>A0A1S4GXW6_ANOGA</name>
<accession>A0A1S4GXW6</accession>
<dbReference type="EnsemblMetazoa" id="AGAP008306-RB">
    <property type="protein sequence ID" value="AGAP008306-PB"/>
    <property type="gene ID" value="AGAP008306"/>
</dbReference>
<keyword evidence="2" id="KW-1185">Reference proteome</keyword>
<evidence type="ECO:0000313" key="2">
    <source>
        <dbReference type="Proteomes" id="UP000007062"/>
    </source>
</evidence>
<dbReference type="AlphaFoldDB" id="A0A1S4GXW6"/>
<dbReference type="Proteomes" id="UP000007062">
    <property type="component" value="Chromosome 3R"/>
</dbReference>
<dbReference type="ExpressionAtlas" id="A0A1S4GXW6">
    <property type="expression patterns" value="differential"/>
</dbReference>
<reference evidence="1" key="3">
    <citation type="submission" date="2020-05" db="UniProtKB">
        <authorList>
            <consortium name="EnsemblMetazoa"/>
        </authorList>
    </citation>
    <scope>IDENTIFICATION</scope>
    <source>
        <strain evidence="1">PEST</strain>
    </source>
</reference>
<organism evidence="1 2">
    <name type="scientific">Anopheles gambiae</name>
    <name type="common">African malaria mosquito</name>
    <dbReference type="NCBI Taxonomy" id="7165"/>
    <lineage>
        <taxon>Eukaryota</taxon>
        <taxon>Metazoa</taxon>
        <taxon>Ecdysozoa</taxon>
        <taxon>Arthropoda</taxon>
        <taxon>Hexapoda</taxon>
        <taxon>Insecta</taxon>
        <taxon>Pterygota</taxon>
        <taxon>Neoptera</taxon>
        <taxon>Endopterygota</taxon>
        <taxon>Diptera</taxon>
        <taxon>Nematocera</taxon>
        <taxon>Culicoidea</taxon>
        <taxon>Culicidae</taxon>
        <taxon>Anophelinae</taxon>
        <taxon>Anopheles</taxon>
    </lineage>
</organism>
<evidence type="ECO:0000313" key="1">
    <source>
        <dbReference type="EnsemblMetazoa" id="AGAP008306-PB"/>
    </source>
</evidence>
<sequence length="53" mass="6165">MTRLQQMVEDFTACRQEATANDPQHDCSDSIQRAKVDLQQQLVNYSYCTKNIQ</sequence>
<reference evidence="1 2" key="2">
    <citation type="journal article" date="2004" name="Trends Parasitol.">
        <title>The Anopheles gambiae genome: an update.</title>
        <authorList>
            <person name="Mongin E."/>
            <person name="Louis C."/>
            <person name="Holt R.A."/>
            <person name="Birney E."/>
            <person name="Collins F.H."/>
        </authorList>
    </citation>
    <scope>NUCLEOTIDE SEQUENCE [LARGE SCALE GENOMIC DNA]</scope>
    <source>
        <strain evidence="1 2">PEST</strain>
    </source>
</reference>
<proteinExistence type="predicted"/>
<protein>
    <submittedName>
        <fullName evidence="1">Uncharacterized protein</fullName>
    </submittedName>
</protein>
<dbReference type="OMA" id="IEDFSAC"/>